<feature type="domain" description="BROMI C-terminal Rab TBC-like" evidence="1">
    <location>
        <begin position="374"/>
        <end position="494"/>
    </location>
</feature>
<dbReference type="InterPro" id="IPR055392">
    <property type="entry name" value="BROMI_C"/>
</dbReference>
<proteinExistence type="predicted"/>
<dbReference type="AlphaFoldDB" id="A0A8J6LNP3"/>
<gene>
    <name evidence="2" type="ORF">GEV33_003275</name>
</gene>
<evidence type="ECO:0000259" key="1">
    <source>
        <dbReference type="Pfam" id="PF23440"/>
    </source>
</evidence>
<name>A0A8J6LNP3_TENMO</name>
<keyword evidence="3" id="KW-1185">Reference proteome</keyword>
<reference evidence="2" key="2">
    <citation type="submission" date="2021-08" db="EMBL/GenBank/DDBJ databases">
        <authorList>
            <person name="Eriksson T."/>
        </authorList>
    </citation>
    <scope>NUCLEOTIDE SEQUENCE</scope>
    <source>
        <strain evidence="2">Stoneville</strain>
        <tissue evidence="2">Whole head</tissue>
    </source>
</reference>
<dbReference type="EMBL" id="JABDTM020014365">
    <property type="protein sequence ID" value="KAH0819516.1"/>
    <property type="molecule type" value="Genomic_DNA"/>
</dbReference>
<dbReference type="Proteomes" id="UP000719412">
    <property type="component" value="Unassembled WGS sequence"/>
</dbReference>
<evidence type="ECO:0000313" key="2">
    <source>
        <dbReference type="EMBL" id="KAH0819516.1"/>
    </source>
</evidence>
<organism evidence="2 3">
    <name type="scientific">Tenebrio molitor</name>
    <name type="common">Yellow mealworm beetle</name>
    <dbReference type="NCBI Taxonomy" id="7067"/>
    <lineage>
        <taxon>Eukaryota</taxon>
        <taxon>Metazoa</taxon>
        <taxon>Ecdysozoa</taxon>
        <taxon>Arthropoda</taxon>
        <taxon>Hexapoda</taxon>
        <taxon>Insecta</taxon>
        <taxon>Pterygota</taxon>
        <taxon>Neoptera</taxon>
        <taxon>Endopterygota</taxon>
        <taxon>Coleoptera</taxon>
        <taxon>Polyphaga</taxon>
        <taxon>Cucujiformia</taxon>
        <taxon>Tenebrionidae</taxon>
        <taxon>Tenebrio</taxon>
    </lineage>
</organism>
<protein>
    <recommendedName>
        <fullName evidence="1">BROMI C-terminal Rab TBC-like domain-containing protein</fullName>
    </recommendedName>
</protein>
<sequence>MINMAKSPNFRVLFGVCVHKGRRRQLTRNCTNLLQKIVDLTTISLKLYSNQNQNEHYCCATAYLLLSCCVALYEAHPVTLLHVNPSKLVCNLRDFYHLNWRNDDNVRDAALRLFTFFYSNYEPSLKILGYDNEILGDVFTFTPIEDLKVVVNKLGCDKDGISFLKSHRAQIVKPYLEQIWLLDENDNNDFAEFILFLVQLNAGSIIALLVDDDDENTVVNGGRSVSLVELLEKSLNNWGEPVEEYVGLLVIKVMMMNLDLLLYLQANYQVQEKLESLAEYDENIIIDALTSFRRNILISLELIGFAENKYKSQVGESADLAMVPQIFEVLKPTSENNEFKTFLENGFGKGDLNWLAGARRTFKNSLDLFDPSVLVTLLEQIPKAYVYRKVELQWPPTDSVYYQLHPEDFCGLSLIINYGLKTGLLSMVEDDIHNKNLMLLLKQSRVLLGHQPQYFANFDWFVGIVFLICCGNLDHCKSILMNFTNMQATPLVWTTFGKEFDSTLQETFYQHLAVMLEENGTSFQALKVPIM</sequence>
<dbReference type="Pfam" id="PF23440">
    <property type="entry name" value="BROMI_C"/>
    <property type="match status" value="1"/>
</dbReference>
<reference evidence="2" key="1">
    <citation type="journal article" date="2020" name="J Insects Food Feed">
        <title>The yellow mealworm (Tenebrio molitor) genome: a resource for the emerging insects as food and feed industry.</title>
        <authorList>
            <person name="Eriksson T."/>
            <person name="Andere A."/>
            <person name="Kelstrup H."/>
            <person name="Emery V."/>
            <person name="Picard C."/>
        </authorList>
    </citation>
    <scope>NUCLEOTIDE SEQUENCE</scope>
    <source>
        <strain evidence="2">Stoneville</strain>
        <tissue evidence="2">Whole head</tissue>
    </source>
</reference>
<evidence type="ECO:0000313" key="3">
    <source>
        <dbReference type="Proteomes" id="UP000719412"/>
    </source>
</evidence>
<accession>A0A8J6LNP3</accession>
<comment type="caution">
    <text evidence="2">The sequence shown here is derived from an EMBL/GenBank/DDBJ whole genome shotgun (WGS) entry which is preliminary data.</text>
</comment>